<feature type="compositionally biased region" description="Polar residues" evidence="3">
    <location>
        <begin position="459"/>
        <end position="470"/>
    </location>
</feature>
<evidence type="ECO:0000256" key="2">
    <source>
        <dbReference type="PROSITE-ProRule" id="PRU00192"/>
    </source>
</evidence>
<dbReference type="GeneID" id="28977206"/>
<proteinExistence type="predicted"/>
<dbReference type="PROSITE" id="PS50002">
    <property type="entry name" value="SH3"/>
    <property type="match status" value="2"/>
</dbReference>
<feature type="region of interest" description="Disordered" evidence="3">
    <location>
        <begin position="522"/>
        <end position="599"/>
    </location>
</feature>
<dbReference type="InterPro" id="IPR002108">
    <property type="entry name" value="ADF-H"/>
</dbReference>
<feature type="compositionally biased region" description="Acidic residues" evidence="3">
    <location>
        <begin position="590"/>
        <end position="599"/>
    </location>
</feature>
<feature type="compositionally biased region" description="Acidic residues" evidence="3">
    <location>
        <begin position="415"/>
        <end position="429"/>
    </location>
</feature>
<dbReference type="Gene3D" id="3.40.20.10">
    <property type="entry name" value="Severin"/>
    <property type="match status" value="1"/>
</dbReference>
<dbReference type="Proteomes" id="UP000053890">
    <property type="component" value="Unassembled WGS sequence"/>
</dbReference>
<dbReference type="InterPro" id="IPR001452">
    <property type="entry name" value="SH3_domain"/>
</dbReference>
<dbReference type="PRINTS" id="PR00499">
    <property type="entry name" value="P67PHOX"/>
</dbReference>
<dbReference type="STRING" id="578459.A0A194S778"/>
<dbReference type="AlphaFoldDB" id="A0A194S778"/>
<dbReference type="InterPro" id="IPR029006">
    <property type="entry name" value="ADF-H/Gelsolin-like_dom_sf"/>
</dbReference>
<dbReference type="RefSeq" id="XP_018271320.1">
    <property type="nucleotide sequence ID" value="XM_018416758.1"/>
</dbReference>
<dbReference type="PRINTS" id="PR00452">
    <property type="entry name" value="SH3DOMAIN"/>
</dbReference>
<feature type="region of interest" description="Disordered" evidence="3">
    <location>
        <begin position="406"/>
        <end position="495"/>
    </location>
</feature>
<dbReference type="InterPro" id="IPR036028">
    <property type="entry name" value="SH3-like_dom_sf"/>
</dbReference>
<evidence type="ECO:0000313" key="6">
    <source>
        <dbReference type="EMBL" id="KPV75271.1"/>
    </source>
</evidence>
<dbReference type="SUPFAM" id="SSF50044">
    <property type="entry name" value="SH3-domain"/>
    <property type="match status" value="2"/>
</dbReference>
<evidence type="ECO:0000259" key="5">
    <source>
        <dbReference type="PROSITE" id="PS51263"/>
    </source>
</evidence>
<dbReference type="CDD" id="cd11281">
    <property type="entry name" value="ADF_drebrin_like"/>
    <property type="match status" value="1"/>
</dbReference>
<dbReference type="CDD" id="cd11819">
    <property type="entry name" value="SH3_Cortactin_like"/>
    <property type="match status" value="2"/>
</dbReference>
<evidence type="ECO:0008006" key="8">
    <source>
        <dbReference type="Google" id="ProtNLM"/>
    </source>
</evidence>
<evidence type="ECO:0000259" key="4">
    <source>
        <dbReference type="PROSITE" id="PS50002"/>
    </source>
</evidence>
<dbReference type="GO" id="GO:0030833">
    <property type="term" value="P:regulation of actin filament polymerization"/>
    <property type="evidence" value="ECO:0007669"/>
    <property type="project" value="TreeGrafter"/>
</dbReference>
<dbReference type="SMART" id="SM00102">
    <property type="entry name" value="ADF"/>
    <property type="match status" value="1"/>
</dbReference>
<dbReference type="Pfam" id="PF00241">
    <property type="entry name" value="Cofilin_ADF"/>
    <property type="match status" value="1"/>
</dbReference>
<dbReference type="OrthoDB" id="5971719at2759"/>
<dbReference type="PANTHER" id="PTHR10829">
    <property type="entry name" value="CORTACTIN AND DREBRIN"/>
    <property type="match status" value="1"/>
</dbReference>
<dbReference type="OMA" id="FKEPRGA"/>
<feature type="region of interest" description="Disordered" evidence="3">
    <location>
        <begin position="192"/>
        <end position="213"/>
    </location>
</feature>
<feature type="compositionally biased region" description="Basic and acidic residues" evidence="3">
    <location>
        <begin position="443"/>
        <end position="454"/>
    </location>
</feature>
<feature type="compositionally biased region" description="Pro residues" evidence="3">
    <location>
        <begin position="562"/>
        <end position="588"/>
    </location>
</feature>
<gene>
    <name evidence="6" type="ORF">RHOBADRAFT_53268</name>
</gene>
<dbReference type="SUPFAM" id="SSF55753">
    <property type="entry name" value="Actin depolymerizing proteins"/>
    <property type="match status" value="1"/>
</dbReference>
<feature type="compositionally biased region" description="Low complexity" evidence="3">
    <location>
        <begin position="355"/>
        <end position="370"/>
    </location>
</feature>
<organism evidence="6 7">
    <name type="scientific">Rhodotorula graminis (strain WP1)</name>
    <dbReference type="NCBI Taxonomy" id="578459"/>
    <lineage>
        <taxon>Eukaryota</taxon>
        <taxon>Fungi</taxon>
        <taxon>Dikarya</taxon>
        <taxon>Basidiomycota</taxon>
        <taxon>Pucciniomycotina</taxon>
        <taxon>Microbotryomycetes</taxon>
        <taxon>Sporidiobolales</taxon>
        <taxon>Sporidiobolaceae</taxon>
        <taxon>Rhodotorula</taxon>
    </lineage>
</organism>
<dbReference type="GO" id="GO:0051015">
    <property type="term" value="F:actin filament binding"/>
    <property type="evidence" value="ECO:0007669"/>
    <property type="project" value="TreeGrafter"/>
</dbReference>
<evidence type="ECO:0000256" key="1">
    <source>
        <dbReference type="ARBA" id="ARBA00022443"/>
    </source>
</evidence>
<evidence type="ECO:0000256" key="3">
    <source>
        <dbReference type="SAM" id="MobiDB-lite"/>
    </source>
</evidence>
<sequence>MAAVSFSQPGLLDPYNTVLSGGNSDWALYTLVGSGFTSELKFTAQGSGGLDELEDEFNDGKAMFAFCRLKDPNSGLPKFVLLGEGVPDQRKGLFPTHTAAVSAQLRGAHVTIQARSDADVSPSHILKRVSDSSGARYGVHNEPAQPYRAPAPVGSSYVPVGRPAYTPSRPVAPPTPVGTAHTPRSNELAELRAAGAAKAAAPPPAAPRALPGLTAGSAGLRVAEPATKPAPAADDDDDFAPQVKKPSSFAAPPPSAAPSAPAPSSTSNQASAASSSSSERPTAVGTSYTPVSLPKPGKLGNRWQAAVASGAQANADETPANATSGAGAAAGAKKPLTWSERQEQARLERERDDAASASALSLSPSPAVKAAGAAIGGTAAVGLAAGAALGVGAGLAGAAAVGVGAAAVKSAVDSREEDEEEGGERDEDGFGAPPPPPAPPARSDPEPEPEREIEGPTATLASLSLSTGDATGSLPPRTPSSGQRARALFDYDADEDNELSLVEGEVLERLEQVDPGWWEAENAQGKRGMFPSNYVELIDEPQDEPDAPADKDDEPEPAAAAAPPPPPLRPLRLPAPPAPQAPPPPPMAEPEAEQGQEDADLGITAVAVYDYAAEEDGELSFSEGQLITHINKVDEGWWMGTNADTGLEGLFPENYVEERQ</sequence>
<feature type="compositionally biased region" description="Acidic residues" evidence="3">
    <location>
        <begin position="537"/>
        <end position="556"/>
    </location>
</feature>
<dbReference type="PROSITE" id="PS51263">
    <property type="entry name" value="ADF_H"/>
    <property type="match status" value="1"/>
</dbReference>
<feature type="compositionally biased region" description="Low complexity" evidence="3">
    <location>
        <begin position="305"/>
        <end position="332"/>
    </location>
</feature>
<accession>A0A194S778</accession>
<dbReference type="PANTHER" id="PTHR10829:SF25">
    <property type="entry name" value="DREBRIN-LIKE PROTEIN"/>
    <property type="match status" value="1"/>
</dbReference>
<keyword evidence="7" id="KW-1185">Reference proteome</keyword>
<protein>
    <recommendedName>
        <fullName evidence="8">SH3 domain-containing protein</fullName>
    </recommendedName>
</protein>
<dbReference type="EMBL" id="KQ474078">
    <property type="protein sequence ID" value="KPV75271.1"/>
    <property type="molecule type" value="Genomic_DNA"/>
</dbReference>
<feature type="domain" description="ADF-H" evidence="5">
    <location>
        <begin position="3"/>
        <end position="130"/>
    </location>
</feature>
<reference evidence="6 7" key="1">
    <citation type="journal article" date="2015" name="Front. Microbiol.">
        <title>Genome sequence of the plant growth promoting endophytic yeast Rhodotorula graminis WP1.</title>
        <authorList>
            <person name="Firrincieli A."/>
            <person name="Otillar R."/>
            <person name="Salamov A."/>
            <person name="Schmutz J."/>
            <person name="Khan Z."/>
            <person name="Redman R.S."/>
            <person name="Fleck N.D."/>
            <person name="Lindquist E."/>
            <person name="Grigoriev I.V."/>
            <person name="Doty S.L."/>
        </authorList>
    </citation>
    <scope>NUCLEOTIDE SEQUENCE [LARGE SCALE GENOMIC DNA]</scope>
    <source>
        <strain evidence="6 7">WP1</strain>
    </source>
</reference>
<feature type="domain" description="SH3" evidence="4">
    <location>
        <begin position="600"/>
        <end position="660"/>
    </location>
</feature>
<dbReference type="GO" id="GO:0005884">
    <property type="term" value="C:actin filament"/>
    <property type="evidence" value="ECO:0007669"/>
    <property type="project" value="TreeGrafter"/>
</dbReference>
<name>A0A194S778_RHOGW</name>
<dbReference type="Pfam" id="PF14604">
    <property type="entry name" value="SH3_9"/>
    <property type="match status" value="2"/>
</dbReference>
<feature type="domain" description="SH3" evidence="4">
    <location>
        <begin position="480"/>
        <end position="540"/>
    </location>
</feature>
<feature type="compositionally biased region" description="Low complexity" evidence="3">
    <location>
        <begin position="257"/>
        <end position="278"/>
    </location>
</feature>
<feature type="region of interest" description="Disordered" evidence="3">
    <location>
        <begin position="164"/>
        <end position="183"/>
    </location>
</feature>
<dbReference type="GO" id="GO:0030864">
    <property type="term" value="C:cortical actin cytoskeleton"/>
    <property type="evidence" value="ECO:0007669"/>
    <property type="project" value="TreeGrafter"/>
</dbReference>
<evidence type="ECO:0000313" key="7">
    <source>
        <dbReference type="Proteomes" id="UP000053890"/>
    </source>
</evidence>
<feature type="compositionally biased region" description="Pro residues" evidence="3">
    <location>
        <begin position="432"/>
        <end position="442"/>
    </location>
</feature>
<dbReference type="Gene3D" id="2.30.30.40">
    <property type="entry name" value="SH3 Domains"/>
    <property type="match status" value="2"/>
</dbReference>
<keyword evidence="1 2" id="KW-0728">SH3 domain</keyword>
<dbReference type="GO" id="GO:0030427">
    <property type="term" value="C:site of polarized growth"/>
    <property type="evidence" value="ECO:0007669"/>
    <property type="project" value="TreeGrafter"/>
</dbReference>
<dbReference type="SMART" id="SM00326">
    <property type="entry name" value="SH3"/>
    <property type="match status" value="2"/>
</dbReference>
<feature type="compositionally biased region" description="Basic and acidic residues" evidence="3">
    <location>
        <begin position="340"/>
        <end position="354"/>
    </location>
</feature>
<feature type="region of interest" description="Disordered" evidence="3">
    <location>
        <begin position="227"/>
        <end position="370"/>
    </location>
</feature>